<evidence type="ECO:0000259" key="5">
    <source>
        <dbReference type="PROSITE" id="PS50850"/>
    </source>
</evidence>
<keyword evidence="1 4" id="KW-0812">Transmembrane</keyword>
<accession>A0ABV6CX86</accession>
<feature type="transmembrane region" description="Helical" evidence="4">
    <location>
        <begin position="77"/>
        <end position="95"/>
    </location>
</feature>
<dbReference type="PANTHER" id="PTHR11360">
    <property type="entry name" value="MONOCARBOXYLATE TRANSPORTER"/>
    <property type="match status" value="1"/>
</dbReference>
<evidence type="ECO:0000313" key="7">
    <source>
        <dbReference type="Proteomes" id="UP001589798"/>
    </source>
</evidence>
<dbReference type="InterPro" id="IPR050327">
    <property type="entry name" value="Proton-linked_MCT"/>
</dbReference>
<feature type="transmembrane region" description="Helical" evidence="4">
    <location>
        <begin position="257"/>
        <end position="280"/>
    </location>
</feature>
<evidence type="ECO:0000256" key="3">
    <source>
        <dbReference type="ARBA" id="ARBA00023136"/>
    </source>
</evidence>
<feature type="transmembrane region" description="Helical" evidence="4">
    <location>
        <begin position="12"/>
        <end position="34"/>
    </location>
</feature>
<dbReference type="SUPFAM" id="SSF103473">
    <property type="entry name" value="MFS general substrate transporter"/>
    <property type="match status" value="1"/>
</dbReference>
<feature type="transmembrane region" description="Helical" evidence="4">
    <location>
        <begin position="316"/>
        <end position="339"/>
    </location>
</feature>
<proteinExistence type="predicted"/>
<feature type="domain" description="Major facilitator superfamily (MFS) profile" evidence="5">
    <location>
        <begin position="7"/>
        <end position="406"/>
    </location>
</feature>
<dbReference type="EMBL" id="JBHLWK010000010">
    <property type="protein sequence ID" value="MFC0204261.1"/>
    <property type="molecule type" value="Genomic_DNA"/>
</dbReference>
<feature type="transmembrane region" description="Helical" evidence="4">
    <location>
        <begin position="292"/>
        <end position="310"/>
    </location>
</feature>
<dbReference type="InterPro" id="IPR036259">
    <property type="entry name" value="MFS_trans_sf"/>
</dbReference>
<dbReference type="PROSITE" id="PS50850">
    <property type="entry name" value="MFS"/>
    <property type="match status" value="1"/>
</dbReference>
<feature type="transmembrane region" description="Helical" evidence="4">
    <location>
        <begin position="380"/>
        <end position="401"/>
    </location>
</feature>
<dbReference type="Pfam" id="PF07690">
    <property type="entry name" value="MFS_1"/>
    <property type="match status" value="1"/>
</dbReference>
<evidence type="ECO:0000256" key="4">
    <source>
        <dbReference type="SAM" id="Phobius"/>
    </source>
</evidence>
<protein>
    <submittedName>
        <fullName evidence="6">MFS transporter</fullName>
    </submittedName>
</protein>
<name>A0ABV6CX86_9SPHN</name>
<keyword evidence="2 4" id="KW-1133">Transmembrane helix</keyword>
<sequence>MAASFGVGWRQVAAGFLLLAASGMIAATYSIVAVPLAAEFRPSRTVLMLAMTVLSGTSAVLAPLLGTLLDRMPLRRMMVAGGLCLALGYAAISLATSFAQVLVVFGVLIAPANVLIGPVAITVLLSRWFAAKRGRAIGIAIAGISAGGFLFPLVISGLLAAFAWRSALQALALVLLLWTVPAALLVIDRPSDRGLHPDGAEAPAQLAQAELGRAPLSASRILSDPAFWMIALTVAIVTAGMKGMITNLAPLAIDTGVSAAQAAPLVSVYSGCSFVAKLNFAALADRLGPRKLMFGALGGFAAGMACLTRAEAGYGMIALGVALTGLFGGLMVPAESYLAPRIFGQRGVGRAMGLLSGTILLALLATPPLFGFIYDVTGSYTGMLWTFAAVAVAALFWVPFLRLHPREETP</sequence>
<dbReference type="Proteomes" id="UP001589798">
    <property type="component" value="Unassembled WGS sequence"/>
</dbReference>
<comment type="caution">
    <text evidence="6">The sequence shown here is derived from an EMBL/GenBank/DDBJ whole genome shotgun (WGS) entry which is preliminary data.</text>
</comment>
<organism evidence="6 7">
    <name type="scientific">Novosphingobium soli</name>
    <dbReference type="NCBI Taxonomy" id="574956"/>
    <lineage>
        <taxon>Bacteria</taxon>
        <taxon>Pseudomonadati</taxon>
        <taxon>Pseudomonadota</taxon>
        <taxon>Alphaproteobacteria</taxon>
        <taxon>Sphingomonadales</taxon>
        <taxon>Sphingomonadaceae</taxon>
        <taxon>Novosphingobium</taxon>
    </lineage>
</organism>
<evidence type="ECO:0000256" key="1">
    <source>
        <dbReference type="ARBA" id="ARBA00022692"/>
    </source>
</evidence>
<evidence type="ECO:0000256" key="2">
    <source>
        <dbReference type="ARBA" id="ARBA00022989"/>
    </source>
</evidence>
<reference evidence="6 7" key="1">
    <citation type="submission" date="2024-09" db="EMBL/GenBank/DDBJ databases">
        <authorList>
            <person name="Sun Q."/>
            <person name="Mori K."/>
        </authorList>
    </citation>
    <scope>NUCLEOTIDE SEQUENCE [LARGE SCALE GENOMIC DNA]</scope>
    <source>
        <strain evidence="6 7">CCM 7706</strain>
    </source>
</reference>
<feature type="transmembrane region" description="Helical" evidence="4">
    <location>
        <begin position="226"/>
        <end position="245"/>
    </location>
</feature>
<feature type="transmembrane region" description="Helical" evidence="4">
    <location>
        <begin position="137"/>
        <end position="164"/>
    </location>
</feature>
<evidence type="ECO:0000313" key="6">
    <source>
        <dbReference type="EMBL" id="MFC0204261.1"/>
    </source>
</evidence>
<dbReference type="InterPro" id="IPR011701">
    <property type="entry name" value="MFS"/>
</dbReference>
<gene>
    <name evidence="6" type="ORF">ACFFJC_08250</name>
</gene>
<dbReference type="InterPro" id="IPR020846">
    <property type="entry name" value="MFS_dom"/>
</dbReference>
<keyword evidence="7" id="KW-1185">Reference proteome</keyword>
<feature type="transmembrane region" description="Helical" evidence="4">
    <location>
        <begin position="101"/>
        <end position="125"/>
    </location>
</feature>
<keyword evidence="3 4" id="KW-0472">Membrane</keyword>
<dbReference type="PANTHER" id="PTHR11360:SF290">
    <property type="entry name" value="MONOCARBOXYLATE MFS PERMEASE"/>
    <property type="match status" value="1"/>
</dbReference>
<dbReference type="Gene3D" id="1.20.1250.20">
    <property type="entry name" value="MFS general substrate transporter like domains"/>
    <property type="match status" value="2"/>
</dbReference>
<feature type="transmembrane region" description="Helical" evidence="4">
    <location>
        <begin position="46"/>
        <end position="65"/>
    </location>
</feature>
<feature type="transmembrane region" description="Helical" evidence="4">
    <location>
        <begin position="351"/>
        <end position="374"/>
    </location>
</feature>
<dbReference type="RefSeq" id="WP_379487014.1">
    <property type="nucleotide sequence ID" value="NZ_JBHLWK010000010.1"/>
</dbReference>
<feature type="transmembrane region" description="Helical" evidence="4">
    <location>
        <begin position="170"/>
        <end position="187"/>
    </location>
</feature>